<feature type="region of interest" description="Disordered" evidence="1">
    <location>
        <begin position="30"/>
        <end position="51"/>
    </location>
</feature>
<organism evidence="2 3">
    <name type="scientific">Geothrix limicola</name>
    <dbReference type="NCBI Taxonomy" id="2927978"/>
    <lineage>
        <taxon>Bacteria</taxon>
        <taxon>Pseudomonadati</taxon>
        <taxon>Acidobacteriota</taxon>
        <taxon>Holophagae</taxon>
        <taxon>Holophagales</taxon>
        <taxon>Holophagaceae</taxon>
        <taxon>Geothrix</taxon>
    </lineage>
</organism>
<dbReference type="Proteomes" id="UP001165069">
    <property type="component" value="Unassembled WGS sequence"/>
</dbReference>
<gene>
    <name evidence="2" type="ORF">GETHLI_30440</name>
</gene>
<name>A0ABQ5QI47_9BACT</name>
<comment type="caution">
    <text evidence="2">The sequence shown here is derived from an EMBL/GenBank/DDBJ whole genome shotgun (WGS) entry which is preliminary data.</text>
</comment>
<dbReference type="RefSeq" id="WP_285576952.1">
    <property type="nucleotide sequence ID" value="NZ_BSDE01000007.1"/>
</dbReference>
<evidence type="ECO:0000256" key="1">
    <source>
        <dbReference type="SAM" id="MobiDB-lite"/>
    </source>
</evidence>
<sequence>MALYLIPLTCLIIGYNLWQVFTEDVVAAPFTQSSPEPGLRSPQTESGLAEG</sequence>
<dbReference type="EMBL" id="BSDE01000007">
    <property type="protein sequence ID" value="GLH74542.1"/>
    <property type="molecule type" value="Genomic_DNA"/>
</dbReference>
<keyword evidence="3" id="KW-1185">Reference proteome</keyword>
<evidence type="ECO:0000313" key="3">
    <source>
        <dbReference type="Proteomes" id="UP001165069"/>
    </source>
</evidence>
<evidence type="ECO:0000313" key="2">
    <source>
        <dbReference type="EMBL" id="GLH74542.1"/>
    </source>
</evidence>
<accession>A0ABQ5QI47</accession>
<protein>
    <submittedName>
        <fullName evidence="2">Uncharacterized protein</fullName>
    </submittedName>
</protein>
<reference evidence="2 3" key="1">
    <citation type="journal article" date="2023" name="Antonie Van Leeuwenhoek">
        <title>Mesoterricola silvestris gen. nov., sp. nov., Mesoterricola sediminis sp. nov., Geothrix oryzae sp. nov., Geothrix edaphica sp. nov., Geothrix rubra sp. nov., and Geothrix limicola sp. nov., six novel members of Acidobacteriota isolated from soils.</title>
        <authorList>
            <person name="Itoh H."/>
            <person name="Sugisawa Y."/>
            <person name="Mise K."/>
            <person name="Xu Z."/>
            <person name="Kuniyasu M."/>
            <person name="Ushijima N."/>
            <person name="Kawano K."/>
            <person name="Kobayashi E."/>
            <person name="Shiratori Y."/>
            <person name="Masuda Y."/>
            <person name="Senoo K."/>
        </authorList>
    </citation>
    <scope>NUCLEOTIDE SEQUENCE [LARGE SCALE GENOMIC DNA]</scope>
    <source>
        <strain evidence="2 3">Red804</strain>
    </source>
</reference>
<proteinExistence type="predicted"/>